<organism evidence="8">
    <name type="scientific">uncultured Thiotrichaceae bacterium</name>
    <dbReference type="NCBI Taxonomy" id="298394"/>
    <lineage>
        <taxon>Bacteria</taxon>
        <taxon>Pseudomonadati</taxon>
        <taxon>Pseudomonadota</taxon>
        <taxon>Gammaproteobacteria</taxon>
        <taxon>Thiotrichales</taxon>
        <taxon>Thiotrichaceae</taxon>
        <taxon>environmental samples</taxon>
    </lineage>
</organism>
<protein>
    <submittedName>
        <fullName evidence="8">Methylamine utilization protein mauG</fullName>
    </submittedName>
</protein>
<dbReference type="SUPFAM" id="SSF46626">
    <property type="entry name" value="Cytochrome c"/>
    <property type="match status" value="2"/>
</dbReference>
<dbReference type="Gene3D" id="1.10.760.10">
    <property type="entry name" value="Cytochrome c-like domain"/>
    <property type="match status" value="2"/>
</dbReference>
<dbReference type="InterPro" id="IPR051395">
    <property type="entry name" value="Cytochrome_c_Peroxidase/MauG"/>
</dbReference>
<keyword evidence="3 6" id="KW-0479">Metal-binding</keyword>
<keyword evidence="4" id="KW-0560">Oxidoreductase</keyword>
<dbReference type="GO" id="GO:0009055">
    <property type="term" value="F:electron transfer activity"/>
    <property type="evidence" value="ECO:0007669"/>
    <property type="project" value="InterPro"/>
</dbReference>
<evidence type="ECO:0000256" key="1">
    <source>
        <dbReference type="ARBA" id="ARBA00004196"/>
    </source>
</evidence>
<evidence type="ECO:0000256" key="6">
    <source>
        <dbReference type="PROSITE-ProRule" id="PRU00433"/>
    </source>
</evidence>
<evidence type="ECO:0000256" key="3">
    <source>
        <dbReference type="ARBA" id="ARBA00022723"/>
    </source>
</evidence>
<accession>A0A6S6U0P3</accession>
<dbReference type="InterPro" id="IPR004852">
    <property type="entry name" value="Di-haem_cyt_c_peroxidsae"/>
</dbReference>
<evidence type="ECO:0000256" key="2">
    <source>
        <dbReference type="ARBA" id="ARBA00022617"/>
    </source>
</evidence>
<dbReference type="GO" id="GO:0004130">
    <property type="term" value="F:cytochrome-c peroxidase activity"/>
    <property type="evidence" value="ECO:0007669"/>
    <property type="project" value="TreeGrafter"/>
</dbReference>
<feature type="domain" description="Cytochrome c" evidence="7">
    <location>
        <begin position="250"/>
        <end position="414"/>
    </location>
</feature>
<keyword evidence="2 6" id="KW-0349">Heme</keyword>
<keyword evidence="5 6" id="KW-0408">Iron</keyword>
<gene>
    <name evidence="8" type="ORF">HELGO_WM25084</name>
</gene>
<dbReference type="AlphaFoldDB" id="A0A6S6U0P3"/>
<evidence type="ECO:0000256" key="4">
    <source>
        <dbReference type="ARBA" id="ARBA00023002"/>
    </source>
</evidence>
<dbReference type="GO" id="GO:0046872">
    <property type="term" value="F:metal ion binding"/>
    <property type="evidence" value="ECO:0007669"/>
    <property type="project" value="UniProtKB-KW"/>
</dbReference>
<reference evidence="8" key="1">
    <citation type="submission" date="2020-01" db="EMBL/GenBank/DDBJ databases">
        <authorList>
            <person name="Meier V. D."/>
            <person name="Meier V D."/>
        </authorList>
    </citation>
    <scope>NUCLEOTIDE SEQUENCE</scope>
    <source>
        <strain evidence="8">HLG_WM_MAG_08</strain>
    </source>
</reference>
<proteinExistence type="predicted"/>
<evidence type="ECO:0000259" key="7">
    <source>
        <dbReference type="PROSITE" id="PS51007"/>
    </source>
</evidence>
<dbReference type="EMBL" id="CACVAV010000396">
    <property type="protein sequence ID" value="CAA6825244.1"/>
    <property type="molecule type" value="Genomic_DNA"/>
</dbReference>
<dbReference type="GO" id="GO:0020037">
    <property type="term" value="F:heme binding"/>
    <property type="evidence" value="ECO:0007669"/>
    <property type="project" value="InterPro"/>
</dbReference>
<dbReference type="PROSITE" id="PS51007">
    <property type="entry name" value="CYTC"/>
    <property type="match status" value="1"/>
</dbReference>
<dbReference type="Pfam" id="PF03150">
    <property type="entry name" value="CCP_MauG"/>
    <property type="match status" value="1"/>
</dbReference>
<dbReference type="InterPro" id="IPR036909">
    <property type="entry name" value="Cyt_c-like_dom_sf"/>
</dbReference>
<sequence>MLLMNPALADDPAMIPLPTAVSESDFRPFSPQRARLGQLLFYDKLLSGNRNIACATCHHHGLASADGLSLGLGEGGVGLGVKRTPGEGESAVTRRIQRNAPALFNLGATEFQMLFHDGRLSVDADNEFHKGFNSPALEFLPEGLQSVLAAQAVFPLISEPEMAGHVDENEIAGARNRRFDYAWALVAKRVQGVAVYAQQFMAAFDDIAQGGDIKIHHIANALDDFMNAEWRTLNSPFDAYLRGDESALNTGQLRGMKLFYGKAQCATCHAGQLQTDHQFHSIALPQFGPGRTRQFDFKARDRGRINESDRPEDAYRFRTPSLRNVTATAPYGHNGAYKDLRGIVEHHLDPLGALERWTPEQLILPKFDAVENQDFLIQWDKQEQQQIRASAAIQKIALAASEVDAVLAFLGALTDEYALEGRLGEPDREKFSGLLLEDSIAQ</sequence>
<dbReference type="PANTHER" id="PTHR30600">
    <property type="entry name" value="CYTOCHROME C PEROXIDASE-RELATED"/>
    <property type="match status" value="1"/>
</dbReference>
<evidence type="ECO:0000313" key="8">
    <source>
        <dbReference type="EMBL" id="CAA6825244.1"/>
    </source>
</evidence>
<name>A0A6S6U0P3_9GAMM</name>
<dbReference type="InterPro" id="IPR009056">
    <property type="entry name" value="Cyt_c-like_dom"/>
</dbReference>
<evidence type="ECO:0000256" key="5">
    <source>
        <dbReference type="ARBA" id="ARBA00023004"/>
    </source>
</evidence>
<dbReference type="GO" id="GO:0030313">
    <property type="term" value="C:cell envelope"/>
    <property type="evidence" value="ECO:0007669"/>
    <property type="project" value="UniProtKB-SubCell"/>
</dbReference>
<comment type="subcellular location">
    <subcellularLocation>
        <location evidence="1">Cell envelope</location>
    </subcellularLocation>
</comment>